<dbReference type="Proteomes" id="UP000694255">
    <property type="component" value="Unassembled WGS sequence"/>
</dbReference>
<feature type="signal peptide" evidence="2">
    <location>
        <begin position="1"/>
        <end position="19"/>
    </location>
</feature>
<feature type="chain" id="PRO_5035165668" evidence="2">
    <location>
        <begin position="20"/>
        <end position="264"/>
    </location>
</feature>
<evidence type="ECO:0000256" key="1">
    <source>
        <dbReference type="SAM" id="MobiDB-lite"/>
    </source>
</evidence>
<accession>A0A8J5Q6Z5</accession>
<feature type="compositionally biased region" description="Polar residues" evidence="1">
    <location>
        <begin position="218"/>
        <end position="230"/>
    </location>
</feature>
<reference evidence="3 4" key="1">
    <citation type="journal article" date="2021" name="DNA Res.">
        <title>Genome analysis of Candida subhashii reveals its hybrid nature and dual mitochondrial genome conformations.</title>
        <authorList>
            <person name="Mixao V."/>
            <person name="Hegedusova E."/>
            <person name="Saus E."/>
            <person name="Pryszcz L.P."/>
            <person name="Cillingova A."/>
            <person name="Nosek J."/>
            <person name="Gabaldon T."/>
        </authorList>
    </citation>
    <scope>NUCLEOTIDE SEQUENCE [LARGE SCALE GENOMIC DNA]</scope>
    <source>
        <strain evidence="3 4">CBS 10753</strain>
    </source>
</reference>
<feature type="compositionally biased region" description="Basic residues" evidence="1">
    <location>
        <begin position="86"/>
        <end position="95"/>
    </location>
</feature>
<gene>
    <name evidence="3" type="ORF">J8A68_004125</name>
</gene>
<sequence>MKFSSIVTLAALCLAFGESAPVAGKNGFGESAPVAGKNGFGESAPVVGNNGFDGHQDDNVEPWGKHATQTKSIAHPLPSPGWSKDKHAHSKHHSHGPYSPHPFPTHSWSNHTTHHKRTHHPSPTHTWWNATTHHEHTHSHVHTSIETSLTTSVSEPHHHYHGKFPHGLRNSTKTHKDLFEKLCDKYPNYFNKNLLTANDENEYDEMRAEISKWVVAQEQTKTTEQPNSDATEGPDAEQTSLVSRAAKFLRESKPTTTLDHPQFQ</sequence>
<keyword evidence="4" id="KW-1185">Reference proteome</keyword>
<feature type="region of interest" description="Disordered" evidence="1">
    <location>
        <begin position="45"/>
        <end position="170"/>
    </location>
</feature>
<dbReference type="AlphaFoldDB" id="A0A8J5Q6Z5"/>
<proteinExistence type="predicted"/>
<evidence type="ECO:0000256" key="2">
    <source>
        <dbReference type="SAM" id="SignalP"/>
    </source>
</evidence>
<comment type="caution">
    <text evidence="3">The sequence shown here is derived from an EMBL/GenBank/DDBJ whole genome shotgun (WGS) entry which is preliminary data.</text>
</comment>
<feature type="compositionally biased region" description="Basic residues" evidence="1">
    <location>
        <begin position="112"/>
        <end position="122"/>
    </location>
</feature>
<dbReference type="EMBL" id="JAGSYN010000180">
    <property type="protein sequence ID" value="KAG7662354.1"/>
    <property type="molecule type" value="Genomic_DNA"/>
</dbReference>
<evidence type="ECO:0000313" key="3">
    <source>
        <dbReference type="EMBL" id="KAG7662354.1"/>
    </source>
</evidence>
<feature type="compositionally biased region" description="Polar residues" evidence="1">
    <location>
        <begin position="254"/>
        <end position="264"/>
    </location>
</feature>
<name>A0A8J5Q6Z5_9ASCO</name>
<protein>
    <submittedName>
        <fullName evidence="3">Uncharacterized protein</fullName>
    </submittedName>
</protein>
<dbReference type="GeneID" id="73470925"/>
<evidence type="ECO:0000313" key="4">
    <source>
        <dbReference type="Proteomes" id="UP000694255"/>
    </source>
</evidence>
<feature type="region of interest" description="Disordered" evidence="1">
    <location>
        <begin position="218"/>
        <end position="264"/>
    </location>
</feature>
<dbReference type="RefSeq" id="XP_049262587.1">
    <property type="nucleotide sequence ID" value="XM_049408051.1"/>
</dbReference>
<organism evidence="3 4">
    <name type="scientific">[Candida] subhashii</name>
    <dbReference type="NCBI Taxonomy" id="561895"/>
    <lineage>
        <taxon>Eukaryota</taxon>
        <taxon>Fungi</taxon>
        <taxon>Dikarya</taxon>
        <taxon>Ascomycota</taxon>
        <taxon>Saccharomycotina</taxon>
        <taxon>Pichiomycetes</taxon>
        <taxon>Debaryomycetaceae</taxon>
        <taxon>Spathaspora</taxon>
    </lineage>
</organism>
<keyword evidence="2" id="KW-0732">Signal</keyword>